<dbReference type="AlphaFoldDB" id="A0A1G7UAM5"/>
<gene>
    <name evidence="2" type="ORF">SAMN05216241_11322</name>
</gene>
<proteinExistence type="predicted"/>
<dbReference type="STRING" id="1082479.SAMN05216241_11322"/>
<keyword evidence="3" id="KW-1185">Reference proteome</keyword>
<reference evidence="2 3" key="1">
    <citation type="submission" date="2016-10" db="EMBL/GenBank/DDBJ databases">
        <authorList>
            <person name="de Groot N.N."/>
        </authorList>
    </citation>
    <scope>NUCLEOTIDE SEQUENCE [LARGE SCALE GENOMIC DNA]</scope>
    <source>
        <strain evidence="2 3">DSM 25584</strain>
    </source>
</reference>
<organism evidence="2 3">
    <name type="scientific">Limimonas halophila</name>
    <dbReference type="NCBI Taxonomy" id="1082479"/>
    <lineage>
        <taxon>Bacteria</taxon>
        <taxon>Pseudomonadati</taxon>
        <taxon>Pseudomonadota</taxon>
        <taxon>Alphaproteobacteria</taxon>
        <taxon>Rhodospirillales</taxon>
        <taxon>Rhodovibrionaceae</taxon>
        <taxon>Limimonas</taxon>
    </lineage>
</organism>
<dbReference type="RefSeq" id="WP_090021619.1">
    <property type="nucleotide sequence ID" value="NZ_FNCE01000013.1"/>
</dbReference>
<evidence type="ECO:0000313" key="3">
    <source>
        <dbReference type="Proteomes" id="UP000199415"/>
    </source>
</evidence>
<feature type="region of interest" description="Disordered" evidence="1">
    <location>
        <begin position="1"/>
        <end position="47"/>
    </location>
</feature>
<evidence type="ECO:0000256" key="1">
    <source>
        <dbReference type="SAM" id="MobiDB-lite"/>
    </source>
</evidence>
<evidence type="ECO:0000313" key="2">
    <source>
        <dbReference type="EMBL" id="SDG44533.1"/>
    </source>
</evidence>
<accession>A0A1G7UAM5</accession>
<name>A0A1G7UAM5_9PROT</name>
<sequence length="91" mass="9437">MGGEHIETGAAENSGTNDNVVEVSFDRPRRETAAPTPAGGETPQDEAKAIKACLRHLQEQAAAIDERMAAQLIGAAAQAIGEDAQGGSRRP</sequence>
<protein>
    <submittedName>
        <fullName evidence="2">Uncharacterized protein</fullName>
    </submittedName>
</protein>
<dbReference type="EMBL" id="FNCE01000013">
    <property type="protein sequence ID" value="SDG44533.1"/>
    <property type="molecule type" value="Genomic_DNA"/>
</dbReference>
<dbReference type="Proteomes" id="UP000199415">
    <property type="component" value="Unassembled WGS sequence"/>
</dbReference>